<dbReference type="EMBL" id="BMXI01000006">
    <property type="protein sequence ID" value="GHC51382.1"/>
    <property type="molecule type" value="Genomic_DNA"/>
</dbReference>
<evidence type="ECO:0000313" key="2">
    <source>
        <dbReference type="Proteomes" id="UP000644507"/>
    </source>
</evidence>
<evidence type="ECO:0000313" key="1">
    <source>
        <dbReference type="EMBL" id="GHC51382.1"/>
    </source>
</evidence>
<proteinExistence type="predicted"/>
<comment type="caution">
    <text evidence="1">The sequence shown here is derived from an EMBL/GenBank/DDBJ whole genome shotgun (WGS) entry which is preliminary data.</text>
</comment>
<accession>A0A918WJE1</accession>
<protein>
    <submittedName>
        <fullName evidence="1">Uncharacterized protein</fullName>
    </submittedName>
</protein>
<sequence>MKFALPVLALGIYLLAFFIRQNHRHGIQLRNADLQAAIAKHEELHPSAPSSPQNSSRNKTVRVPSVLPAGTTGFLQLSDEDLRKLVQADSRGEMSDMRTSVVFRKLLLEATEEELCELLDRAPTLPLSADDYESLVENVITRLGQVAPETALNRAFSQAHYDAILYSWHLNDIFSLWSSSEPKEAVAWLDARIADGSLQPKSLTANDQTRVQFESAAFFSLLQSDTQSARGRLLSLSPDLRLQTLSANTSSFLDLQKESEFTELATLIREALPEEQQYEVLNHMGGILAGIKLEGTETFLNAIASSQFEVAPIALAAINERIENSRWYEPLPLETELQSTREFIARYSPADQARVMGKTLAIRLEHEDSDLARTLSLLEKEYQQYPDDELIDSFLTHGADQLANRAESSGPAIQLLIAKIKDPILRERWESGQQDDMP</sequence>
<dbReference type="RefSeq" id="WP_189569502.1">
    <property type="nucleotide sequence ID" value="NZ_BMXI01000006.1"/>
</dbReference>
<name>A0A918WJE1_9BACT</name>
<organism evidence="1 2">
    <name type="scientific">Roseibacillus persicicus</name>
    <dbReference type="NCBI Taxonomy" id="454148"/>
    <lineage>
        <taxon>Bacteria</taxon>
        <taxon>Pseudomonadati</taxon>
        <taxon>Verrucomicrobiota</taxon>
        <taxon>Verrucomicrobiia</taxon>
        <taxon>Verrucomicrobiales</taxon>
        <taxon>Verrucomicrobiaceae</taxon>
        <taxon>Roseibacillus</taxon>
    </lineage>
</organism>
<reference evidence="1" key="2">
    <citation type="submission" date="2020-09" db="EMBL/GenBank/DDBJ databases">
        <authorList>
            <person name="Sun Q."/>
            <person name="Kim S."/>
        </authorList>
    </citation>
    <scope>NUCLEOTIDE SEQUENCE</scope>
    <source>
        <strain evidence="1">KCTC 12988</strain>
    </source>
</reference>
<keyword evidence="2" id="KW-1185">Reference proteome</keyword>
<dbReference type="Proteomes" id="UP000644507">
    <property type="component" value="Unassembled WGS sequence"/>
</dbReference>
<gene>
    <name evidence="1" type="ORF">GCM10007100_16990</name>
</gene>
<reference evidence="1" key="1">
    <citation type="journal article" date="2014" name="Int. J. Syst. Evol. Microbiol.">
        <title>Complete genome sequence of Corynebacterium casei LMG S-19264T (=DSM 44701T), isolated from a smear-ripened cheese.</title>
        <authorList>
            <consortium name="US DOE Joint Genome Institute (JGI-PGF)"/>
            <person name="Walter F."/>
            <person name="Albersmeier A."/>
            <person name="Kalinowski J."/>
            <person name="Ruckert C."/>
        </authorList>
    </citation>
    <scope>NUCLEOTIDE SEQUENCE</scope>
    <source>
        <strain evidence="1">KCTC 12988</strain>
    </source>
</reference>
<dbReference type="AlphaFoldDB" id="A0A918WJE1"/>